<dbReference type="AlphaFoldDB" id="W4MC03"/>
<evidence type="ECO:0000313" key="4">
    <source>
        <dbReference type="EMBL" id="ETX07869.1"/>
    </source>
</evidence>
<feature type="domain" description="OmpR/PhoB-type" evidence="3">
    <location>
        <begin position="4"/>
        <end position="79"/>
    </location>
</feature>
<dbReference type="HOGENOM" id="CLU_2599484_0_0_7"/>
<dbReference type="GO" id="GO:0003677">
    <property type="term" value="F:DNA binding"/>
    <property type="evidence" value="ECO:0007669"/>
    <property type="project" value="UniProtKB-UniRule"/>
</dbReference>
<dbReference type="PROSITE" id="PS51755">
    <property type="entry name" value="OMPR_PHOB"/>
    <property type="match status" value="1"/>
</dbReference>
<name>W4MC03_9BACT</name>
<comment type="caution">
    <text evidence="4">The sequence shown here is derived from an EMBL/GenBank/DDBJ whole genome shotgun (WGS) entry which is preliminary data.</text>
</comment>
<evidence type="ECO:0000313" key="5">
    <source>
        <dbReference type="Proteomes" id="UP000019140"/>
    </source>
</evidence>
<gene>
    <name evidence="4" type="ORF">ETSY2_08670</name>
</gene>
<dbReference type="EMBL" id="AZHX01000351">
    <property type="protein sequence ID" value="ETX07869.1"/>
    <property type="molecule type" value="Genomic_DNA"/>
</dbReference>
<feature type="DNA-binding region" description="OmpR/PhoB-type" evidence="2">
    <location>
        <begin position="4"/>
        <end position="79"/>
    </location>
</feature>
<dbReference type="CDD" id="cd00383">
    <property type="entry name" value="trans_reg_C"/>
    <property type="match status" value="1"/>
</dbReference>
<dbReference type="GO" id="GO:0006355">
    <property type="term" value="P:regulation of DNA-templated transcription"/>
    <property type="evidence" value="ECO:0007669"/>
    <property type="project" value="InterPro"/>
</dbReference>
<dbReference type="GO" id="GO:0000160">
    <property type="term" value="P:phosphorelay signal transduction system"/>
    <property type="evidence" value="ECO:0007669"/>
    <property type="project" value="InterPro"/>
</dbReference>
<evidence type="ECO:0000256" key="2">
    <source>
        <dbReference type="PROSITE-ProRule" id="PRU01091"/>
    </source>
</evidence>
<dbReference type="InterPro" id="IPR001867">
    <property type="entry name" value="OmpR/PhoB-type_DNA-bd"/>
</dbReference>
<dbReference type="Proteomes" id="UP000019140">
    <property type="component" value="Unassembled WGS sequence"/>
</dbReference>
<keyword evidence="5" id="KW-1185">Reference proteome</keyword>
<organism evidence="4 5">
    <name type="scientific">Candidatus Entotheonella gemina</name>
    <dbReference type="NCBI Taxonomy" id="1429439"/>
    <lineage>
        <taxon>Bacteria</taxon>
        <taxon>Pseudomonadati</taxon>
        <taxon>Nitrospinota/Tectimicrobiota group</taxon>
        <taxon>Candidatus Tectimicrobiota</taxon>
        <taxon>Candidatus Entotheonellia</taxon>
        <taxon>Candidatus Entotheonellales</taxon>
        <taxon>Candidatus Entotheonellaceae</taxon>
        <taxon>Candidatus Entotheonella</taxon>
    </lineage>
</organism>
<dbReference type="InterPro" id="IPR016032">
    <property type="entry name" value="Sig_transdc_resp-reg_C-effctor"/>
</dbReference>
<proteinExistence type="predicted"/>
<dbReference type="SUPFAM" id="SSF46894">
    <property type="entry name" value="C-terminal effector domain of the bipartite response regulators"/>
    <property type="match status" value="1"/>
</dbReference>
<keyword evidence="1 2" id="KW-0238">DNA-binding</keyword>
<dbReference type="InterPro" id="IPR036388">
    <property type="entry name" value="WH-like_DNA-bd_sf"/>
</dbReference>
<reference evidence="4 5" key="1">
    <citation type="journal article" date="2014" name="Nature">
        <title>An environmental bacterial taxon with a large and distinct metabolic repertoire.</title>
        <authorList>
            <person name="Wilson M.C."/>
            <person name="Mori T."/>
            <person name="Ruckert C."/>
            <person name="Uria A.R."/>
            <person name="Helf M.J."/>
            <person name="Takada K."/>
            <person name="Gernert C."/>
            <person name="Steffens U.A."/>
            <person name="Heycke N."/>
            <person name="Schmitt S."/>
            <person name="Rinke C."/>
            <person name="Helfrich E.J."/>
            <person name="Brachmann A.O."/>
            <person name="Gurgui C."/>
            <person name="Wakimoto T."/>
            <person name="Kracht M."/>
            <person name="Crusemann M."/>
            <person name="Hentschel U."/>
            <person name="Abe I."/>
            <person name="Matsunaga S."/>
            <person name="Kalinowski J."/>
            <person name="Takeyama H."/>
            <person name="Piel J."/>
        </authorList>
    </citation>
    <scope>NUCLEOTIDE SEQUENCE [LARGE SCALE GENOMIC DNA]</scope>
    <source>
        <strain evidence="5">TSY2</strain>
    </source>
</reference>
<protein>
    <recommendedName>
        <fullName evidence="3">OmpR/PhoB-type domain-containing protein</fullName>
    </recommendedName>
</protein>
<evidence type="ECO:0000256" key="1">
    <source>
        <dbReference type="ARBA" id="ARBA00023125"/>
    </source>
</evidence>
<accession>W4MC03</accession>
<evidence type="ECO:0000259" key="3">
    <source>
        <dbReference type="PROSITE" id="PS51755"/>
    </source>
</evidence>
<sequence>MHDQHLLLFDVFRMDFADERLWRDDKHVRLTPKAFAMLRCLAERRGQLVTKEELLDAVWPDTAVSESVLTNCMREGSIR</sequence>
<dbReference type="Pfam" id="PF00486">
    <property type="entry name" value="Trans_reg_C"/>
    <property type="match status" value="1"/>
</dbReference>
<dbReference type="Gene3D" id="1.10.10.10">
    <property type="entry name" value="Winged helix-like DNA-binding domain superfamily/Winged helix DNA-binding domain"/>
    <property type="match status" value="1"/>
</dbReference>